<organism evidence="1 2">
    <name type="scientific">Cochliobolus carbonum (strain 26-R-13)</name>
    <name type="common">Maize leaf spot fungus</name>
    <name type="synonym">Bipolaris zeicola</name>
    <dbReference type="NCBI Taxonomy" id="930089"/>
    <lineage>
        <taxon>Eukaryota</taxon>
        <taxon>Fungi</taxon>
        <taxon>Dikarya</taxon>
        <taxon>Ascomycota</taxon>
        <taxon>Pezizomycotina</taxon>
        <taxon>Dothideomycetes</taxon>
        <taxon>Pleosporomycetidae</taxon>
        <taxon>Pleosporales</taxon>
        <taxon>Pleosporineae</taxon>
        <taxon>Pleosporaceae</taxon>
        <taxon>Bipolaris</taxon>
    </lineage>
</organism>
<dbReference type="KEGG" id="bze:COCCADRAFT_10543"/>
<dbReference type="HOGENOM" id="CLU_3086906_0_0_1"/>
<evidence type="ECO:0000313" key="2">
    <source>
        <dbReference type="Proteomes" id="UP000053841"/>
    </source>
</evidence>
<dbReference type="GeneID" id="19143207"/>
<protein>
    <submittedName>
        <fullName evidence="1">Uncharacterized protein</fullName>
    </submittedName>
</protein>
<name>W6XN03_COCC2</name>
<accession>W6XN03</accession>
<reference evidence="1 2" key="1">
    <citation type="journal article" date="2013" name="PLoS Genet.">
        <title>Comparative genome structure, secondary metabolite, and effector coding capacity across Cochliobolus pathogens.</title>
        <authorList>
            <person name="Condon B.J."/>
            <person name="Leng Y."/>
            <person name="Wu D."/>
            <person name="Bushley K.E."/>
            <person name="Ohm R.A."/>
            <person name="Otillar R."/>
            <person name="Martin J."/>
            <person name="Schackwitz W."/>
            <person name="Grimwood J."/>
            <person name="MohdZainudin N."/>
            <person name="Xue C."/>
            <person name="Wang R."/>
            <person name="Manning V.A."/>
            <person name="Dhillon B."/>
            <person name="Tu Z.J."/>
            <person name="Steffenson B.J."/>
            <person name="Salamov A."/>
            <person name="Sun H."/>
            <person name="Lowry S."/>
            <person name="LaButti K."/>
            <person name="Han J."/>
            <person name="Copeland A."/>
            <person name="Lindquist E."/>
            <person name="Barry K."/>
            <person name="Schmutz J."/>
            <person name="Baker S.E."/>
            <person name="Ciuffetti L.M."/>
            <person name="Grigoriev I.V."/>
            <person name="Zhong S."/>
            <person name="Turgeon B.G."/>
        </authorList>
    </citation>
    <scope>NUCLEOTIDE SEQUENCE [LARGE SCALE GENOMIC DNA]</scope>
    <source>
        <strain evidence="1 2">26-R-13</strain>
    </source>
</reference>
<proteinExistence type="predicted"/>
<gene>
    <name evidence="1" type="ORF">COCCADRAFT_10543</name>
</gene>
<evidence type="ECO:0000313" key="1">
    <source>
        <dbReference type="EMBL" id="EUC26655.1"/>
    </source>
</evidence>
<keyword evidence="2" id="KW-1185">Reference proteome</keyword>
<dbReference type="EMBL" id="KI965243">
    <property type="protein sequence ID" value="EUC26655.1"/>
    <property type="molecule type" value="Genomic_DNA"/>
</dbReference>
<sequence>MSITPKIAKSLENYLQDRATRVIEEGLWLLNHDYRDAVIDLCGDQIGAKRLT</sequence>
<dbReference type="RefSeq" id="XP_007719040.1">
    <property type="nucleotide sequence ID" value="XM_007720850.1"/>
</dbReference>
<dbReference type="AlphaFoldDB" id="W6XN03"/>
<dbReference type="Proteomes" id="UP000053841">
    <property type="component" value="Unassembled WGS sequence"/>
</dbReference>